<feature type="transmembrane region" description="Helical" evidence="9">
    <location>
        <begin position="516"/>
        <end position="538"/>
    </location>
</feature>
<proteinExistence type="inferred from homology"/>
<sequence length="648" mass="72844">GHCFRPNDTLGPLELNPPGCQQHVQETLQYWHRMKCGNETPTSIDKICCSSWCEQLTSCFSQERSWKEDCIRSRFKRRINAVNPTADEVTGVKRASQVNETISVILPRKLNVQPPNNHENSSYLGRIKVKQCWARKPKFPAIKLTPSSEFSNKKLVDTILKEVIGSSDNNINQEKMERTFLTVTDLEEFIGNYAQSHLNQTVPKIDIRSEHADILVRKIFHENETEVQLEDDKGENYVSLPVTGFDKGSVVLCVIYKDLHKVFLKNQTDSAPVNNFSNILSATIWPRNNIFWKNVTLRFRNLADAPNRSCVFWNTSKNSWSGKGCLLTSTNESYTECSCNHLTHFAVLMQFVKGTSSNVLTKTDEKALEILTNVGLSFSLVGITLTIISYAVLTDMRGPLSQTRVSLVASLGAGQIIFLAGIGAVENKSTCVIVAALVQYFLMAAFCWMLIEGVYLYLFAVKVYNINDKMKVSHGFSWGLPAVVVSISLGIAAGTGPGIKSYVSETFCWMSSSNGMIWIFVVFVVLIELLNTLILVRVIKEMTNMQHAKDKIIEQIRLGVRACVLMIPLLGITWLFGLLSPLHKGFAYIFTIFNSTQGFLIFLLHCVKNSEIRSRFKGRINGVTPTTDEVIGIKRAAQICVYLKLRKF</sequence>
<dbReference type="Gene3D" id="1.20.1070.10">
    <property type="entry name" value="Rhodopsin 7-helix transmembrane proteins"/>
    <property type="match status" value="1"/>
</dbReference>
<keyword evidence="7" id="KW-1015">Disulfide bond</keyword>
<feature type="transmembrane region" description="Helical" evidence="9">
    <location>
        <begin position="585"/>
        <end position="607"/>
    </location>
</feature>
<keyword evidence="3 9" id="KW-0812">Transmembrane</keyword>
<keyword evidence="4" id="KW-0732">Signal</keyword>
<feature type="domain" description="GAIN-B" evidence="10">
    <location>
        <begin position="203"/>
        <end position="355"/>
    </location>
</feature>
<dbReference type="Pfam" id="PF00002">
    <property type="entry name" value="7tm_2"/>
    <property type="match status" value="1"/>
</dbReference>
<dbReference type="AlphaFoldDB" id="A0A3M6V6Y7"/>
<dbReference type="PROSITE" id="PS50261">
    <property type="entry name" value="G_PROTEIN_RECEP_F2_4"/>
    <property type="match status" value="1"/>
</dbReference>
<reference evidence="12 13" key="1">
    <citation type="journal article" date="2018" name="Sci. Rep.">
        <title>Comparative analysis of the Pocillopora damicornis genome highlights role of immune system in coral evolution.</title>
        <authorList>
            <person name="Cunning R."/>
            <person name="Bay R.A."/>
            <person name="Gillette P."/>
            <person name="Baker A.C."/>
            <person name="Traylor-Knowles N."/>
        </authorList>
    </citation>
    <scope>NUCLEOTIDE SEQUENCE [LARGE SCALE GENOMIC DNA]</scope>
    <source>
        <strain evidence="12">RSMAS</strain>
        <tissue evidence="12">Whole animal</tissue>
    </source>
</reference>
<keyword evidence="8" id="KW-0325">Glycoprotein</keyword>
<accession>A0A3M6V6Y7</accession>
<dbReference type="Proteomes" id="UP000275408">
    <property type="component" value="Unassembled WGS sequence"/>
</dbReference>
<feature type="transmembrane region" description="Helical" evidence="9">
    <location>
        <begin position="405"/>
        <end position="425"/>
    </location>
</feature>
<dbReference type="GO" id="GO:0005886">
    <property type="term" value="C:plasma membrane"/>
    <property type="evidence" value="ECO:0007669"/>
    <property type="project" value="TreeGrafter"/>
</dbReference>
<dbReference type="Pfam" id="PF01825">
    <property type="entry name" value="GPS"/>
    <property type="match status" value="1"/>
</dbReference>
<dbReference type="PANTHER" id="PTHR12011">
    <property type="entry name" value="ADHESION G-PROTEIN COUPLED RECEPTOR"/>
    <property type="match status" value="1"/>
</dbReference>
<feature type="domain" description="G-protein coupled receptors family 2 profile 2" evidence="11">
    <location>
        <begin position="368"/>
        <end position="609"/>
    </location>
</feature>
<dbReference type="Gene3D" id="2.60.220.50">
    <property type="match status" value="1"/>
</dbReference>
<comment type="subcellular location">
    <subcellularLocation>
        <location evidence="1">Membrane</location>
        <topology evidence="1">Multi-pass membrane protein</topology>
    </subcellularLocation>
</comment>
<dbReference type="PROSITE" id="PS50221">
    <property type="entry name" value="GAIN_B"/>
    <property type="match status" value="1"/>
</dbReference>
<evidence type="ECO:0000313" key="12">
    <source>
        <dbReference type="EMBL" id="RMX61565.1"/>
    </source>
</evidence>
<feature type="transmembrane region" description="Helical" evidence="9">
    <location>
        <begin position="558"/>
        <end position="579"/>
    </location>
</feature>
<feature type="transmembrane region" description="Helical" evidence="9">
    <location>
        <begin position="476"/>
        <end position="496"/>
    </location>
</feature>
<keyword evidence="13" id="KW-1185">Reference proteome</keyword>
<gene>
    <name evidence="12" type="ORF">pdam_00020432</name>
</gene>
<dbReference type="InterPro" id="IPR046338">
    <property type="entry name" value="GAIN_dom_sf"/>
</dbReference>
<comment type="caution">
    <text evidence="12">The sequence shown here is derived from an EMBL/GenBank/DDBJ whole genome shotgun (WGS) entry which is preliminary data.</text>
</comment>
<evidence type="ECO:0000256" key="9">
    <source>
        <dbReference type="SAM" id="Phobius"/>
    </source>
</evidence>
<dbReference type="PANTHER" id="PTHR12011:SF347">
    <property type="entry name" value="FI21270P1-RELATED"/>
    <property type="match status" value="1"/>
</dbReference>
<evidence type="ECO:0000256" key="4">
    <source>
        <dbReference type="ARBA" id="ARBA00022729"/>
    </source>
</evidence>
<evidence type="ECO:0000256" key="2">
    <source>
        <dbReference type="ARBA" id="ARBA00007343"/>
    </source>
</evidence>
<comment type="similarity">
    <text evidence="2">Belongs to the G-protein coupled receptor 2 family. Adhesion G-protein coupled receptor (ADGR) subfamily.</text>
</comment>
<evidence type="ECO:0000256" key="3">
    <source>
        <dbReference type="ARBA" id="ARBA00022692"/>
    </source>
</evidence>
<dbReference type="PRINTS" id="PR00249">
    <property type="entry name" value="GPCRSECRETIN"/>
</dbReference>
<dbReference type="InterPro" id="IPR017983">
    <property type="entry name" value="GPCR_2_secretin-like_CS"/>
</dbReference>
<organism evidence="12 13">
    <name type="scientific">Pocillopora damicornis</name>
    <name type="common">Cauliflower coral</name>
    <name type="synonym">Millepora damicornis</name>
    <dbReference type="NCBI Taxonomy" id="46731"/>
    <lineage>
        <taxon>Eukaryota</taxon>
        <taxon>Metazoa</taxon>
        <taxon>Cnidaria</taxon>
        <taxon>Anthozoa</taxon>
        <taxon>Hexacorallia</taxon>
        <taxon>Scleractinia</taxon>
        <taxon>Astrocoeniina</taxon>
        <taxon>Pocilloporidae</taxon>
        <taxon>Pocillopora</taxon>
    </lineage>
</organism>
<dbReference type="FunFam" id="1.20.1070.10:FF:000058">
    <property type="entry name" value="Adhesion G protein-coupled receptor F5"/>
    <property type="match status" value="1"/>
</dbReference>
<dbReference type="GO" id="GO:0004930">
    <property type="term" value="F:G protein-coupled receptor activity"/>
    <property type="evidence" value="ECO:0007669"/>
    <property type="project" value="InterPro"/>
</dbReference>
<evidence type="ECO:0000256" key="5">
    <source>
        <dbReference type="ARBA" id="ARBA00022989"/>
    </source>
</evidence>
<dbReference type="InterPro" id="IPR057244">
    <property type="entry name" value="GAIN_B"/>
</dbReference>
<dbReference type="EMBL" id="RCHS01000005">
    <property type="protein sequence ID" value="RMX61565.1"/>
    <property type="molecule type" value="Genomic_DNA"/>
</dbReference>
<evidence type="ECO:0000259" key="10">
    <source>
        <dbReference type="PROSITE" id="PS50221"/>
    </source>
</evidence>
<dbReference type="OrthoDB" id="10037534at2759"/>
<feature type="non-terminal residue" evidence="12">
    <location>
        <position position="1"/>
    </location>
</feature>
<dbReference type="GO" id="GO:0007166">
    <property type="term" value="P:cell surface receptor signaling pathway"/>
    <property type="evidence" value="ECO:0007669"/>
    <property type="project" value="InterPro"/>
</dbReference>
<dbReference type="InterPro" id="IPR017981">
    <property type="entry name" value="GPCR_2-like_7TM"/>
</dbReference>
<evidence type="ECO:0000256" key="6">
    <source>
        <dbReference type="ARBA" id="ARBA00023136"/>
    </source>
</evidence>
<dbReference type="SMART" id="SM00303">
    <property type="entry name" value="GPS"/>
    <property type="match status" value="1"/>
</dbReference>
<dbReference type="InterPro" id="IPR000203">
    <property type="entry name" value="GPS"/>
</dbReference>
<feature type="non-terminal residue" evidence="12">
    <location>
        <position position="648"/>
    </location>
</feature>
<dbReference type="PROSITE" id="PS00650">
    <property type="entry name" value="G_PROTEIN_RECEP_F2_2"/>
    <property type="match status" value="1"/>
</dbReference>
<protein>
    <recommendedName>
        <fullName evidence="14">GPS domain-containing protein</fullName>
    </recommendedName>
</protein>
<evidence type="ECO:0000256" key="8">
    <source>
        <dbReference type="ARBA" id="ARBA00023180"/>
    </source>
</evidence>
<evidence type="ECO:0008006" key="14">
    <source>
        <dbReference type="Google" id="ProtNLM"/>
    </source>
</evidence>
<feature type="transmembrane region" description="Helical" evidence="9">
    <location>
        <begin position="437"/>
        <end position="464"/>
    </location>
</feature>
<name>A0A3M6V6Y7_POCDA</name>
<evidence type="ECO:0000256" key="7">
    <source>
        <dbReference type="ARBA" id="ARBA00023157"/>
    </source>
</evidence>
<evidence type="ECO:0000256" key="1">
    <source>
        <dbReference type="ARBA" id="ARBA00004141"/>
    </source>
</evidence>
<keyword evidence="6 9" id="KW-0472">Membrane</keyword>
<dbReference type="InterPro" id="IPR000832">
    <property type="entry name" value="GPCR_2_secretin-like"/>
</dbReference>
<keyword evidence="5 9" id="KW-1133">Transmembrane helix</keyword>
<feature type="transmembrane region" description="Helical" evidence="9">
    <location>
        <begin position="370"/>
        <end position="393"/>
    </location>
</feature>
<evidence type="ECO:0000259" key="11">
    <source>
        <dbReference type="PROSITE" id="PS50261"/>
    </source>
</evidence>
<evidence type="ECO:0000313" key="13">
    <source>
        <dbReference type="Proteomes" id="UP000275408"/>
    </source>
</evidence>